<reference evidence="1" key="1">
    <citation type="submission" date="2020-04" db="EMBL/GenBank/DDBJ databases">
        <authorList>
            <person name="Chiriac C."/>
            <person name="Salcher M."/>
            <person name="Ghai R."/>
            <person name="Kavagutti S V."/>
        </authorList>
    </citation>
    <scope>NUCLEOTIDE SEQUENCE</scope>
</reference>
<accession>A0A6J5LRJ3</accession>
<proteinExistence type="predicted"/>
<evidence type="ECO:0000313" key="1">
    <source>
        <dbReference type="EMBL" id="CAB4135576.1"/>
    </source>
</evidence>
<gene>
    <name evidence="1" type="ORF">UFOVP285_65</name>
</gene>
<organism evidence="1">
    <name type="scientific">uncultured Caudovirales phage</name>
    <dbReference type="NCBI Taxonomy" id="2100421"/>
    <lineage>
        <taxon>Viruses</taxon>
        <taxon>Duplodnaviria</taxon>
        <taxon>Heunggongvirae</taxon>
        <taxon>Uroviricota</taxon>
        <taxon>Caudoviricetes</taxon>
        <taxon>Peduoviridae</taxon>
        <taxon>Maltschvirus</taxon>
        <taxon>Maltschvirus maltsch</taxon>
    </lineage>
</organism>
<dbReference type="EMBL" id="LR796300">
    <property type="protein sequence ID" value="CAB4135576.1"/>
    <property type="molecule type" value="Genomic_DNA"/>
</dbReference>
<name>A0A6J5LRJ3_9CAUD</name>
<sequence length="183" mass="21166">MKSRPIKYKYDLMHNNTPSYASSVITWDCSKMGKITFNRVVKWLDTGTAKYNYGEAAGMYNEVRKRFDLPSFVVRNGQGNPNNRGTGVISWERATPQLLEAIDRVRQTELVIHRMENSSYTPWYLQQELDGDEGRLYLENVHDLTEVEKCVAEIIESDKTKEKRKQAVEFVKSGGKLEFTWGT</sequence>
<protein>
    <submittedName>
        <fullName evidence="1">Uncharacterized protein</fullName>
    </submittedName>
</protein>